<dbReference type="InParanoid" id="A0A1S0UM58"/>
<gene>
    <name evidence="2" type="ORF">LOAG_17055</name>
</gene>
<organism evidence="2">
    <name type="scientific">Loa loa</name>
    <name type="common">Eye worm</name>
    <name type="synonym">Filaria loa</name>
    <dbReference type="NCBI Taxonomy" id="7209"/>
    <lineage>
        <taxon>Eukaryota</taxon>
        <taxon>Metazoa</taxon>
        <taxon>Ecdysozoa</taxon>
        <taxon>Nematoda</taxon>
        <taxon>Chromadorea</taxon>
        <taxon>Rhabditida</taxon>
        <taxon>Spirurina</taxon>
        <taxon>Spiruromorpha</taxon>
        <taxon>Filarioidea</taxon>
        <taxon>Onchocercidae</taxon>
        <taxon>Loa</taxon>
    </lineage>
</organism>
<dbReference type="EMBL" id="JH712102">
    <property type="protein sequence ID" value="EJD75874.1"/>
    <property type="molecule type" value="Genomic_DNA"/>
</dbReference>
<evidence type="ECO:0008006" key="3">
    <source>
        <dbReference type="Google" id="ProtNLM"/>
    </source>
</evidence>
<accession>A0A1S0UM58</accession>
<proteinExistence type="predicted"/>
<evidence type="ECO:0000256" key="1">
    <source>
        <dbReference type="SAM" id="MobiDB-lite"/>
    </source>
</evidence>
<dbReference type="Gene3D" id="3.60.40.10">
    <property type="entry name" value="PPM-type phosphatase domain"/>
    <property type="match status" value="1"/>
</dbReference>
<reference evidence="2" key="1">
    <citation type="submission" date="2012-04" db="EMBL/GenBank/DDBJ databases">
        <title>The Genome Sequence of Loa loa.</title>
        <authorList>
            <consortium name="The Broad Institute Genome Sequencing Platform"/>
            <consortium name="Broad Institute Genome Sequencing Center for Infectious Disease"/>
            <person name="Nutman T.B."/>
            <person name="Fink D.L."/>
            <person name="Russ C."/>
            <person name="Young S."/>
            <person name="Zeng Q."/>
            <person name="Gargeya S."/>
            <person name="Alvarado L."/>
            <person name="Berlin A."/>
            <person name="Chapman S.B."/>
            <person name="Chen Z."/>
            <person name="Freedman E."/>
            <person name="Gellesch M."/>
            <person name="Goldberg J."/>
            <person name="Griggs A."/>
            <person name="Gujja S."/>
            <person name="Heilman E.R."/>
            <person name="Heiman D."/>
            <person name="Howarth C."/>
            <person name="Mehta T."/>
            <person name="Neiman D."/>
            <person name="Pearson M."/>
            <person name="Roberts A."/>
            <person name="Saif S."/>
            <person name="Shea T."/>
            <person name="Shenoy N."/>
            <person name="Sisk P."/>
            <person name="Stolte C."/>
            <person name="Sykes S."/>
            <person name="White J."/>
            <person name="Yandava C."/>
            <person name="Haas B."/>
            <person name="Henn M.R."/>
            <person name="Nusbaum C."/>
            <person name="Birren B."/>
        </authorList>
    </citation>
    <scope>NUCLEOTIDE SEQUENCE [LARGE SCALE GENOMIC DNA]</scope>
</reference>
<dbReference type="OMA" id="HKTFSYV"/>
<sequence length="572" mass="64969">MHWYDRIYDACKHSNGYSAPEAFYGPGKNIASGCELQHKTFSYVDHRSGRAVRLYGIVDRYSPGADADFLISQIVNDLLPFDRTTDHVLNNDPSDRQIYCLLDEVLRKVYKVDLNSSNASTRSYLGSESRGSPGSSGSRHENNGTLQINNLSNGNFVKPNNPINLPNSSPLNQPISEAVAQNLPTKRRGGMANRKYVTRNTTLPPISELAEKWWTEEGEYLTGPERYNFDFPDNTVIPHSIPTPFQATSVTPPVEVARSSDDDEFLHEIEKVAIDLGYIENSAFKESGETASVKSEDKFMDSSGCGDSVSYTAAAIVFIYGDKMFVGSIGDSRIVLMRQKCHYLDVMYLNEPPLAWYPIAAAKNSYFKDKHYILFQEPIIRGGFLINEFSIFLLMFNEGVITNMLNLNEYHRTSNEINRSAVQMVIKILEKYPEGDIAQKFVAHIKHSCNRKYRPVAEFSTVKREGMSFLFADLRQLIPTKPEYDQLLRTYQPKPDISESTIEAYPRMTEYSSPLEDNEEAMNNALSMNKVYDMFQEIFDREESERRAMNSAPSAPPVINENTWVFLRSDQN</sequence>
<dbReference type="InterPro" id="IPR036457">
    <property type="entry name" value="PPM-type-like_dom_sf"/>
</dbReference>
<dbReference type="AlphaFoldDB" id="A0A1S0UM58"/>
<dbReference type="SUPFAM" id="SSF81606">
    <property type="entry name" value="PP2C-like"/>
    <property type="match status" value="1"/>
</dbReference>
<feature type="region of interest" description="Disordered" evidence="1">
    <location>
        <begin position="120"/>
        <end position="161"/>
    </location>
</feature>
<dbReference type="RefSeq" id="XP_020306707.1">
    <property type="nucleotide sequence ID" value="XM_020449716.1"/>
</dbReference>
<dbReference type="CTD" id="9944795"/>
<protein>
    <recommendedName>
        <fullName evidence="3">PPM-type phosphatase domain-containing protein</fullName>
    </recommendedName>
</protein>
<dbReference type="KEGG" id="loa:LOAG_17055"/>
<feature type="compositionally biased region" description="Polar residues" evidence="1">
    <location>
        <begin position="143"/>
        <end position="155"/>
    </location>
</feature>
<feature type="compositionally biased region" description="Low complexity" evidence="1">
    <location>
        <begin position="126"/>
        <end position="137"/>
    </location>
</feature>
<name>A0A1S0UM58_LOALO</name>
<dbReference type="OrthoDB" id="5846617at2759"/>
<dbReference type="GeneID" id="9944795"/>
<evidence type="ECO:0000313" key="2">
    <source>
        <dbReference type="EMBL" id="EJD75874.1"/>
    </source>
</evidence>